<organism evidence="2 3">
    <name type="scientific">Musa troglodytarum</name>
    <name type="common">fe'i banana</name>
    <dbReference type="NCBI Taxonomy" id="320322"/>
    <lineage>
        <taxon>Eukaryota</taxon>
        <taxon>Viridiplantae</taxon>
        <taxon>Streptophyta</taxon>
        <taxon>Embryophyta</taxon>
        <taxon>Tracheophyta</taxon>
        <taxon>Spermatophyta</taxon>
        <taxon>Magnoliopsida</taxon>
        <taxon>Liliopsida</taxon>
        <taxon>Zingiberales</taxon>
        <taxon>Musaceae</taxon>
        <taxon>Musa</taxon>
    </lineage>
</organism>
<dbReference type="EMBL" id="CP097506">
    <property type="protein sequence ID" value="URD98009.1"/>
    <property type="molecule type" value="Genomic_DNA"/>
</dbReference>
<dbReference type="AlphaFoldDB" id="A0A9E7JZH0"/>
<feature type="region of interest" description="Disordered" evidence="1">
    <location>
        <begin position="51"/>
        <end position="132"/>
    </location>
</feature>
<feature type="compositionally biased region" description="Basic and acidic residues" evidence="1">
    <location>
        <begin position="121"/>
        <end position="132"/>
    </location>
</feature>
<evidence type="ECO:0000256" key="1">
    <source>
        <dbReference type="SAM" id="MobiDB-lite"/>
    </source>
</evidence>
<keyword evidence="3" id="KW-1185">Reference proteome</keyword>
<sequence>MKLDQITAKKWFVSCSPGLEGHHHGRFVPRPWRSIQLVHPAKGGFCVGLRLSSHPSGHGERRGDNSRPEEGLIPGKTMTNSPPPFRSGKLKSVPRCAAGSTMGALHGGGHHQRPTTFKARPTKEDLFSEKSL</sequence>
<gene>
    <name evidence="2" type="ORF">MUK42_37360</name>
</gene>
<evidence type="ECO:0000313" key="3">
    <source>
        <dbReference type="Proteomes" id="UP001055439"/>
    </source>
</evidence>
<name>A0A9E7JZH0_9LILI</name>
<accession>A0A9E7JZH0</accession>
<dbReference type="Proteomes" id="UP001055439">
    <property type="component" value="Chromosome 4"/>
</dbReference>
<protein>
    <submittedName>
        <fullName evidence="2">Uncharacterized protein</fullName>
    </submittedName>
</protein>
<feature type="compositionally biased region" description="Basic and acidic residues" evidence="1">
    <location>
        <begin position="57"/>
        <end position="70"/>
    </location>
</feature>
<evidence type="ECO:0000313" key="2">
    <source>
        <dbReference type="EMBL" id="URD98009.1"/>
    </source>
</evidence>
<reference evidence="2" key="1">
    <citation type="submission" date="2022-05" db="EMBL/GenBank/DDBJ databases">
        <title>The Musa troglodytarum L. genome provides insights into the mechanism of non-climacteric behaviour and enrichment of carotenoids.</title>
        <authorList>
            <person name="Wang J."/>
        </authorList>
    </citation>
    <scope>NUCLEOTIDE SEQUENCE</scope>
    <source>
        <tissue evidence="2">Leaf</tissue>
    </source>
</reference>
<proteinExistence type="predicted"/>